<accession>A0A972GUE9</accession>
<name>A0A972GUE9_9BACL</name>
<comment type="caution">
    <text evidence="1">The sequence shown here is derived from an EMBL/GenBank/DDBJ whole genome shotgun (WGS) entry which is preliminary data.</text>
</comment>
<proteinExistence type="predicted"/>
<dbReference type="EMBL" id="WHOD01000099">
    <property type="protein sequence ID" value="NOU96523.1"/>
    <property type="molecule type" value="Genomic_DNA"/>
</dbReference>
<dbReference type="RefSeq" id="WP_171654758.1">
    <property type="nucleotide sequence ID" value="NZ_WHOD01000099.1"/>
</dbReference>
<organism evidence="1 2">
    <name type="scientific">Paenibacillus foliorum</name>
    <dbReference type="NCBI Taxonomy" id="2654974"/>
    <lineage>
        <taxon>Bacteria</taxon>
        <taxon>Bacillati</taxon>
        <taxon>Bacillota</taxon>
        <taxon>Bacilli</taxon>
        <taxon>Bacillales</taxon>
        <taxon>Paenibacillaceae</taxon>
        <taxon>Paenibacillus</taxon>
    </lineage>
</organism>
<sequence>MQRQVTNIIKHMADSQEQMAKILEAKRHIAVRMAQIVHDIPELNPSFDDIDMLTENSMNVSKNIAAYLSSLADLEDALADNLAFVMKEVDIPDGEE</sequence>
<gene>
    <name evidence="1" type="ORF">GC093_25370</name>
</gene>
<reference evidence="1" key="1">
    <citation type="submission" date="2019-10" db="EMBL/GenBank/DDBJ databases">
        <title>Description of Paenibacillus glebae sp. nov.</title>
        <authorList>
            <person name="Carlier A."/>
            <person name="Qi S."/>
        </authorList>
    </citation>
    <scope>NUCLEOTIDE SEQUENCE</scope>
    <source>
        <strain evidence="1">LMG 31456</strain>
    </source>
</reference>
<evidence type="ECO:0000313" key="2">
    <source>
        <dbReference type="Proteomes" id="UP000641588"/>
    </source>
</evidence>
<dbReference type="AlphaFoldDB" id="A0A972GUE9"/>
<protein>
    <submittedName>
        <fullName evidence="1">Nucleoside-diphosphate sugar epimerase</fullName>
    </submittedName>
</protein>
<dbReference type="Proteomes" id="UP000641588">
    <property type="component" value="Unassembled WGS sequence"/>
</dbReference>
<evidence type="ECO:0000313" key="1">
    <source>
        <dbReference type="EMBL" id="NOU96523.1"/>
    </source>
</evidence>
<keyword evidence="2" id="KW-1185">Reference proteome</keyword>